<dbReference type="AlphaFoldDB" id="A0A1G2RJA0"/>
<dbReference type="EMBL" id="MHUF01000008">
    <property type="protein sequence ID" value="OHA72920.1"/>
    <property type="molecule type" value="Genomic_DNA"/>
</dbReference>
<evidence type="ECO:0000256" key="5">
    <source>
        <dbReference type="HAMAP-Rule" id="MF_00362"/>
    </source>
</evidence>
<reference evidence="6 7" key="1">
    <citation type="journal article" date="2016" name="Nat. Commun.">
        <title>Thousands of microbial genomes shed light on interconnected biogeochemical processes in an aquifer system.</title>
        <authorList>
            <person name="Anantharaman K."/>
            <person name="Brown C.T."/>
            <person name="Hug L.A."/>
            <person name="Sharon I."/>
            <person name="Castelle C.J."/>
            <person name="Probst A.J."/>
            <person name="Thomas B.C."/>
            <person name="Singh A."/>
            <person name="Wilkins M.J."/>
            <person name="Karaoz U."/>
            <person name="Brodie E.L."/>
            <person name="Williams K.H."/>
            <person name="Hubbard S.S."/>
            <person name="Banfield J.F."/>
        </authorList>
    </citation>
    <scope>NUCLEOTIDE SEQUENCE [LARGE SCALE GENOMIC DNA]</scope>
</reference>
<accession>A0A1G2RJA0</accession>
<dbReference type="SUPFAM" id="SSF160369">
    <property type="entry name" value="Ribosomal protein L10-like"/>
    <property type="match status" value="1"/>
</dbReference>
<name>A0A1G2RJA0_9BACT</name>
<evidence type="ECO:0000313" key="6">
    <source>
        <dbReference type="EMBL" id="OHA72920.1"/>
    </source>
</evidence>
<dbReference type="Gene3D" id="3.30.70.1730">
    <property type="match status" value="1"/>
</dbReference>
<dbReference type="InterPro" id="IPR047865">
    <property type="entry name" value="Ribosomal_uL10_bac_type"/>
</dbReference>
<dbReference type="InterPro" id="IPR043141">
    <property type="entry name" value="Ribosomal_uL10-like_sf"/>
</dbReference>
<evidence type="ECO:0000256" key="2">
    <source>
        <dbReference type="ARBA" id="ARBA00022980"/>
    </source>
</evidence>
<dbReference type="GO" id="GO:0070180">
    <property type="term" value="F:large ribosomal subunit rRNA binding"/>
    <property type="evidence" value="ECO:0007669"/>
    <property type="project" value="UniProtKB-UniRule"/>
</dbReference>
<gene>
    <name evidence="5" type="primary">rplJ</name>
    <name evidence="6" type="ORF">A3A27_02165</name>
</gene>
<comment type="function">
    <text evidence="5">Forms part of the ribosomal stalk, playing a central role in the interaction of the ribosome with GTP-bound translation factors.</text>
</comment>
<evidence type="ECO:0000313" key="7">
    <source>
        <dbReference type="Proteomes" id="UP000177287"/>
    </source>
</evidence>
<evidence type="ECO:0000256" key="4">
    <source>
        <dbReference type="ARBA" id="ARBA00035202"/>
    </source>
</evidence>
<dbReference type="HAMAP" id="MF_00362">
    <property type="entry name" value="Ribosomal_uL10"/>
    <property type="match status" value="1"/>
</dbReference>
<evidence type="ECO:0000256" key="1">
    <source>
        <dbReference type="ARBA" id="ARBA00008889"/>
    </source>
</evidence>
<dbReference type="GO" id="GO:0006412">
    <property type="term" value="P:translation"/>
    <property type="evidence" value="ECO:0007669"/>
    <property type="project" value="UniProtKB-UniRule"/>
</dbReference>
<proteinExistence type="inferred from homology"/>
<protein>
    <recommendedName>
        <fullName evidence="4 5">Large ribosomal subunit protein uL10</fullName>
    </recommendedName>
</protein>
<keyword evidence="2 5" id="KW-0689">Ribosomal protein</keyword>
<comment type="caution">
    <text evidence="6">The sequence shown here is derived from an EMBL/GenBank/DDBJ whole genome shotgun (WGS) entry which is preliminary data.</text>
</comment>
<comment type="subunit">
    <text evidence="5">Part of the ribosomal stalk of the 50S ribosomal subunit. The N-terminus interacts with L11 and the large rRNA to form the base of the stalk. The C-terminus forms an elongated spine to which L12 dimers bind in a sequential fashion forming a multimeric L10(L12)X complex.</text>
</comment>
<dbReference type="GO" id="GO:1990904">
    <property type="term" value="C:ribonucleoprotein complex"/>
    <property type="evidence" value="ECO:0007669"/>
    <property type="project" value="UniProtKB-KW"/>
</dbReference>
<keyword evidence="3 5" id="KW-0687">Ribonucleoprotein</keyword>
<dbReference type="PANTHER" id="PTHR11560">
    <property type="entry name" value="39S RIBOSOMAL PROTEIN L10, MITOCHONDRIAL"/>
    <property type="match status" value="1"/>
</dbReference>
<dbReference type="InterPro" id="IPR022973">
    <property type="entry name" value="Ribosomal_uL10_bac"/>
</dbReference>
<dbReference type="CDD" id="cd05797">
    <property type="entry name" value="Ribosomal_L10"/>
    <property type="match status" value="1"/>
</dbReference>
<keyword evidence="5" id="KW-0694">RNA-binding</keyword>
<organism evidence="6 7">
    <name type="scientific">Candidatus Wildermuthbacteria bacterium RIFCSPLOWO2_01_FULL_47_18</name>
    <dbReference type="NCBI Taxonomy" id="1802460"/>
    <lineage>
        <taxon>Bacteria</taxon>
        <taxon>Candidatus Wildermuthiibacteriota</taxon>
    </lineage>
</organism>
<comment type="similarity">
    <text evidence="1 5">Belongs to the universal ribosomal protein uL10 family.</text>
</comment>
<dbReference type="InterPro" id="IPR001790">
    <property type="entry name" value="Ribosomal_uL10"/>
</dbReference>
<sequence>MPKTRKEKEDSVSVLQKIVKDATNLVFVGFNKLKVADERLLRKNLREVGVSYMVTKKSLLRRAIDGLTELPGQVALAWGPDPIMSAKGIANFAKKHDGLLSILGGVFGGKLVTAEKMQMIASIPGREALLGMLANVLSAPMRGLAISLYALTKKK</sequence>
<keyword evidence="5" id="KW-0699">rRNA-binding</keyword>
<evidence type="ECO:0000256" key="3">
    <source>
        <dbReference type="ARBA" id="ARBA00023274"/>
    </source>
</evidence>
<dbReference type="NCBIfam" id="NF000955">
    <property type="entry name" value="PRK00099.1-1"/>
    <property type="match status" value="1"/>
</dbReference>
<dbReference type="GO" id="GO:0005840">
    <property type="term" value="C:ribosome"/>
    <property type="evidence" value="ECO:0007669"/>
    <property type="project" value="UniProtKB-KW"/>
</dbReference>
<dbReference type="Pfam" id="PF00466">
    <property type="entry name" value="Ribosomal_L10"/>
    <property type="match status" value="1"/>
</dbReference>
<dbReference type="Proteomes" id="UP000177287">
    <property type="component" value="Unassembled WGS sequence"/>
</dbReference>